<sequence>HLVARFDRHWTRHIEQGTKLVLDVSVCLLLGLLAKSISSTIVNLQMSDGRLFHVGHFEYFFPANSSCGSAIEQISGCYIYL</sequence>
<reference evidence="2" key="1">
    <citation type="journal article" date="2020" name="Stud. Mycol.">
        <title>101 Dothideomycetes genomes: a test case for predicting lifestyles and emergence of pathogens.</title>
        <authorList>
            <person name="Haridas S."/>
            <person name="Albert R."/>
            <person name="Binder M."/>
            <person name="Bloem J."/>
            <person name="Labutti K."/>
            <person name="Salamov A."/>
            <person name="Andreopoulos B."/>
            <person name="Baker S."/>
            <person name="Barry K."/>
            <person name="Bills G."/>
            <person name="Bluhm B."/>
            <person name="Cannon C."/>
            <person name="Castanera R."/>
            <person name="Culley D."/>
            <person name="Daum C."/>
            <person name="Ezra D."/>
            <person name="Gonzalez J."/>
            <person name="Henrissat B."/>
            <person name="Kuo A."/>
            <person name="Liang C."/>
            <person name="Lipzen A."/>
            <person name="Lutzoni F."/>
            <person name="Magnuson J."/>
            <person name="Mondo S."/>
            <person name="Nolan M."/>
            <person name="Ohm R."/>
            <person name="Pangilinan J."/>
            <person name="Park H.-J."/>
            <person name="Ramirez L."/>
            <person name="Alfaro M."/>
            <person name="Sun H."/>
            <person name="Tritt A."/>
            <person name="Yoshinaga Y."/>
            <person name="Zwiers L.-H."/>
            <person name="Turgeon B."/>
            <person name="Goodwin S."/>
            <person name="Spatafora J."/>
            <person name="Crous P."/>
            <person name="Grigoriev I."/>
        </authorList>
    </citation>
    <scope>NUCLEOTIDE SEQUENCE</scope>
    <source>
        <strain evidence="2">ATCC 74209</strain>
    </source>
</reference>
<keyword evidence="1" id="KW-1133">Transmembrane helix</keyword>
<name>A0A9P4MU23_9PLEO</name>
<dbReference type="Proteomes" id="UP000799536">
    <property type="component" value="Unassembled WGS sequence"/>
</dbReference>
<proteinExistence type="predicted"/>
<keyword evidence="3" id="KW-1185">Reference proteome</keyword>
<dbReference type="AlphaFoldDB" id="A0A9P4MU23"/>
<dbReference type="EMBL" id="ML993929">
    <property type="protein sequence ID" value="KAF2202642.1"/>
    <property type="molecule type" value="Genomic_DNA"/>
</dbReference>
<accession>A0A9P4MU23</accession>
<evidence type="ECO:0000313" key="2">
    <source>
        <dbReference type="EMBL" id="KAF2202642.1"/>
    </source>
</evidence>
<comment type="caution">
    <text evidence="2">The sequence shown here is derived from an EMBL/GenBank/DDBJ whole genome shotgun (WGS) entry which is preliminary data.</text>
</comment>
<gene>
    <name evidence="2" type="ORF">GQ43DRAFT_501254</name>
</gene>
<keyword evidence="1" id="KW-0812">Transmembrane</keyword>
<feature type="non-terminal residue" evidence="2">
    <location>
        <position position="1"/>
    </location>
</feature>
<feature type="transmembrane region" description="Helical" evidence="1">
    <location>
        <begin position="20"/>
        <end position="42"/>
    </location>
</feature>
<keyword evidence="1" id="KW-0472">Membrane</keyword>
<protein>
    <submittedName>
        <fullName evidence="2">Uncharacterized protein</fullName>
    </submittedName>
</protein>
<evidence type="ECO:0000313" key="3">
    <source>
        <dbReference type="Proteomes" id="UP000799536"/>
    </source>
</evidence>
<evidence type="ECO:0000256" key="1">
    <source>
        <dbReference type="SAM" id="Phobius"/>
    </source>
</evidence>
<organism evidence="2 3">
    <name type="scientific">Delitschia confertaspora ATCC 74209</name>
    <dbReference type="NCBI Taxonomy" id="1513339"/>
    <lineage>
        <taxon>Eukaryota</taxon>
        <taxon>Fungi</taxon>
        <taxon>Dikarya</taxon>
        <taxon>Ascomycota</taxon>
        <taxon>Pezizomycotina</taxon>
        <taxon>Dothideomycetes</taxon>
        <taxon>Pleosporomycetidae</taxon>
        <taxon>Pleosporales</taxon>
        <taxon>Delitschiaceae</taxon>
        <taxon>Delitschia</taxon>
    </lineage>
</organism>